<evidence type="ECO:0000313" key="1">
    <source>
        <dbReference type="EMBL" id="VDO83839.1"/>
    </source>
</evidence>
<gene>
    <name evidence="1" type="ORF">SMRZ_LOCUS8899</name>
</gene>
<proteinExistence type="predicted"/>
<dbReference type="EMBL" id="UZAI01004023">
    <property type="protein sequence ID" value="VDO83839.1"/>
    <property type="molecule type" value="Genomic_DNA"/>
</dbReference>
<dbReference type="InterPro" id="IPR039481">
    <property type="entry name" value="EXOC2/Sec5_N_dom"/>
</dbReference>
<reference evidence="1 2" key="1">
    <citation type="submission" date="2018-11" db="EMBL/GenBank/DDBJ databases">
        <authorList>
            <consortium name="Pathogen Informatics"/>
        </authorList>
    </citation>
    <scope>NUCLEOTIDE SEQUENCE [LARGE SCALE GENOMIC DNA]</scope>
    <source>
        <strain evidence="1 2">Zambia</strain>
    </source>
</reference>
<dbReference type="AlphaFoldDB" id="A0A183LYM4"/>
<organism evidence="1 2">
    <name type="scientific">Schistosoma margrebowiei</name>
    <dbReference type="NCBI Taxonomy" id="48269"/>
    <lineage>
        <taxon>Eukaryota</taxon>
        <taxon>Metazoa</taxon>
        <taxon>Spiralia</taxon>
        <taxon>Lophotrochozoa</taxon>
        <taxon>Platyhelminthes</taxon>
        <taxon>Trematoda</taxon>
        <taxon>Digenea</taxon>
        <taxon>Strigeidida</taxon>
        <taxon>Schistosomatoidea</taxon>
        <taxon>Schistosomatidae</taxon>
        <taxon>Schistosoma</taxon>
    </lineage>
</organism>
<accession>A0A183LYM4</accession>
<sequence length="246" mass="28321">MRDIVLEAFSTTSNETSLTDHLLECIKEYRQCCSSLPLSEMSSEICDIFAKLAYDLRKLAVRGIFLRAQLTIETLQIKERWDVDLTDTDGGITKLPLLYEDIIADSFILCEDQVFPRTSIEKPLFDSDELQERFPEWSGIGMISFIAVSQRLADQIDSIKHPQYFIELFNNQTFKITEVYCSLLVIPTCLLFFQSNTYDSFSLLKLRHTVQRAHNQDEASNEYQQSWMDSGVNNLRSSGQNIISQV</sequence>
<dbReference type="STRING" id="48269.A0A183LYM4"/>
<dbReference type="Pfam" id="PF15469">
    <property type="entry name" value="Sec5"/>
    <property type="match status" value="1"/>
</dbReference>
<dbReference type="Proteomes" id="UP000277204">
    <property type="component" value="Unassembled WGS sequence"/>
</dbReference>
<name>A0A183LYM4_9TREM</name>
<evidence type="ECO:0000313" key="2">
    <source>
        <dbReference type="Proteomes" id="UP000277204"/>
    </source>
</evidence>
<keyword evidence="2" id="KW-1185">Reference proteome</keyword>
<protein>
    <submittedName>
        <fullName evidence="1">Uncharacterized protein</fullName>
    </submittedName>
</protein>